<feature type="transmembrane region" description="Helical" evidence="4">
    <location>
        <begin position="165"/>
        <end position="187"/>
    </location>
</feature>
<feature type="transmembrane region" description="Helical" evidence="4">
    <location>
        <begin position="346"/>
        <end position="368"/>
    </location>
</feature>
<dbReference type="SUPFAM" id="SSF103473">
    <property type="entry name" value="MFS general substrate transporter"/>
    <property type="match status" value="1"/>
</dbReference>
<dbReference type="PANTHER" id="PTHR11360:SF284">
    <property type="entry name" value="EG:103B4.3 PROTEIN-RELATED"/>
    <property type="match status" value="1"/>
</dbReference>
<sequence>MQLSRTQLGLVIAVGVLVTFLASAIKGSYQVYFVDLVEQFGIGRGHFALTGAVFGLSIGLVSPLVGWVCDRFGAIQTILSGAVTTALVFAALAYVQWFPLFLFLYGLMAAYALAAMTFVPLGLLVDRVFAHENKGMAFAAITNGTAIGFMVLSPMWVWFNEFLSWTQVCLLIAALFFLVVVPAVLGLQRTLPAIKPAHGSDEDSSEDGVRDEMLKPAFLLLAISFAGCGASMAYIDVHLVPMMQQVLEGSVHKTEVIASSLSILGAAELIGAFVVGWLLRYFKPGLFLAGLYGLRAASMFLIVQTESAWVFWTFAVMFGLTYMGTVIITSMLCLKVYGEKIKGKMFGFLFTIHQVAVFATIWSGGVAFDLTGSYQGVTIGVALFCCFSSITGLLLHGWHKRELQHIGQQPA</sequence>
<keyword evidence="7" id="KW-1185">Reference proteome</keyword>
<dbReference type="PROSITE" id="PS50850">
    <property type="entry name" value="MFS"/>
    <property type="match status" value="1"/>
</dbReference>
<gene>
    <name evidence="6" type="ORF">CHH28_02120</name>
</gene>
<dbReference type="InterPro" id="IPR050327">
    <property type="entry name" value="Proton-linked_MCT"/>
</dbReference>
<dbReference type="GO" id="GO:0022857">
    <property type="term" value="F:transmembrane transporter activity"/>
    <property type="evidence" value="ECO:0007669"/>
    <property type="project" value="InterPro"/>
</dbReference>
<dbReference type="Pfam" id="PF07690">
    <property type="entry name" value="MFS_1"/>
    <property type="match status" value="1"/>
</dbReference>
<feature type="transmembrane region" description="Helical" evidence="4">
    <location>
        <begin position="217"/>
        <end position="237"/>
    </location>
</feature>
<feature type="transmembrane region" description="Helical" evidence="4">
    <location>
        <begin position="48"/>
        <end position="69"/>
    </location>
</feature>
<protein>
    <submittedName>
        <fullName evidence="6">MFS transporter</fullName>
    </submittedName>
</protein>
<dbReference type="PANTHER" id="PTHR11360">
    <property type="entry name" value="MONOCARBOXYLATE TRANSPORTER"/>
    <property type="match status" value="1"/>
</dbReference>
<dbReference type="Gene3D" id="1.20.1250.20">
    <property type="entry name" value="MFS general substrate transporter like domains"/>
    <property type="match status" value="1"/>
</dbReference>
<evidence type="ECO:0000256" key="2">
    <source>
        <dbReference type="ARBA" id="ARBA00022989"/>
    </source>
</evidence>
<evidence type="ECO:0000256" key="1">
    <source>
        <dbReference type="ARBA" id="ARBA00022692"/>
    </source>
</evidence>
<feature type="transmembrane region" description="Helical" evidence="4">
    <location>
        <begin position="374"/>
        <end position="395"/>
    </location>
</feature>
<evidence type="ECO:0000313" key="6">
    <source>
        <dbReference type="EMBL" id="ASP37542.1"/>
    </source>
</evidence>
<dbReference type="InterPro" id="IPR011701">
    <property type="entry name" value="MFS"/>
</dbReference>
<dbReference type="EMBL" id="CP022530">
    <property type="protein sequence ID" value="ASP37542.1"/>
    <property type="molecule type" value="Genomic_DNA"/>
</dbReference>
<evidence type="ECO:0000256" key="4">
    <source>
        <dbReference type="SAM" id="Phobius"/>
    </source>
</evidence>
<feature type="transmembrane region" description="Helical" evidence="4">
    <location>
        <begin position="78"/>
        <end position="97"/>
    </location>
</feature>
<feature type="domain" description="Major facilitator superfamily (MFS) profile" evidence="5">
    <location>
        <begin position="8"/>
        <end position="400"/>
    </location>
</feature>
<name>A0A222FFY3_9GAMM</name>
<feature type="transmembrane region" description="Helical" evidence="4">
    <location>
        <begin position="286"/>
        <end position="303"/>
    </location>
</feature>
<feature type="transmembrane region" description="Helical" evidence="4">
    <location>
        <begin position="309"/>
        <end position="334"/>
    </location>
</feature>
<evidence type="ECO:0000259" key="5">
    <source>
        <dbReference type="PROSITE" id="PS50850"/>
    </source>
</evidence>
<keyword evidence="1 4" id="KW-0812">Transmembrane</keyword>
<accession>A0A222FFY3</accession>
<dbReference type="KEGG" id="bsan:CHH28_02120"/>
<reference evidence="6 7" key="1">
    <citation type="submission" date="2017-07" db="EMBL/GenBank/DDBJ databases">
        <title>Annotated genome sequence of Bacterioplanes sanyensis isolated from Red Sea.</title>
        <authorList>
            <person name="Rehman Z.U."/>
        </authorList>
    </citation>
    <scope>NUCLEOTIDE SEQUENCE [LARGE SCALE GENOMIC DNA]</scope>
    <source>
        <strain evidence="6 7">NV9</strain>
    </source>
</reference>
<proteinExistence type="predicted"/>
<dbReference type="RefSeq" id="WP_094058760.1">
    <property type="nucleotide sequence ID" value="NZ_CP022530.1"/>
</dbReference>
<dbReference type="InterPro" id="IPR036259">
    <property type="entry name" value="MFS_trans_sf"/>
</dbReference>
<dbReference type="AlphaFoldDB" id="A0A222FFY3"/>
<feature type="transmembrane region" description="Helical" evidence="4">
    <location>
        <begin position="257"/>
        <end position="279"/>
    </location>
</feature>
<keyword evidence="3 4" id="KW-0472">Membrane</keyword>
<feature type="transmembrane region" description="Helical" evidence="4">
    <location>
        <begin position="137"/>
        <end position="159"/>
    </location>
</feature>
<dbReference type="InterPro" id="IPR020846">
    <property type="entry name" value="MFS_dom"/>
</dbReference>
<evidence type="ECO:0000256" key="3">
    <source>
        <dbReference type="ARBA" id="ARBA00023136"/>
    </source>
</evidence>
<dbReference type="Proteomes" id="UP000202440">
    <property type="component" value="Chromosome"/>
</dbReference>
<evidence type="ECO:0000313" key="7">
    <source>
        <dbReference type="Proteomes" id="UP000202440"/>
    </source>
</evidence>
<keyword evidence="2 4" id="KW-1133">Transmembrane helix</keyword>
<organism evidence="6 7">
    <name type="scientific">Bacterioplanes sanyensis</name>
    <dbReference type="NCBI Taxonomy" id="1249553"/>
    <lineage>
        <taxon>Bacteria</taxon>
        <taxon>Pseudomonadati</taxon>
        <taxon>Pseudomonadota</taxon>
        <taxon>Gammaproteobacteria</taxon>
        <taxon>Oceanospirillales</taxon>
        <taxon>Oceanospirillaceae</taxon>
        <taxon>Bacterioplanes</taxon>
    </lineage>
</organism>
<feature type="transmembrane region" description="Helical" evidence="4">
    <location>
        <begin position="103"/>
        <end position="125"/>
    </location>
</feature>
<dbReference type="OrthoDB" id="146345at2"/>